<organism evidence="1 2">
    <name type="scientific">Strongylus vulgaris</name>
    <name type="common">Blood worm</name>
    <dbReference type="NCBI Taxonomy" id="40348"/>
    <lineage>
        <taxon>Eukaryota</taxon>
        <taxon>Metazoa</taxon>
        <taxon>Ecdysozoa</taxon>
        <taxon>Nematoda</taxon>
        <taxon>Chromadorea</taxon>
        <taxon>Rhabditida</taxon>
        <taxon>Rhabditina</taxon>
        <taxon>Rhabditomorpha</taxon>
        <taxon>Strongyloidea</taxon>
        <taxon>Strongylidae</taxon>
        <taxon>Strongylus</taxon>
    </lineage>
</organism>
<dbReference type="Proteomes" id="UP000270094">
    <property type="component" value="Unassembled WGS sequence"/>
</dbReference>
<accession>A0A3P7KT87</accession>
<name>A0A3P7KT87_STRVU</name>
<evidence type="ECO:0000313" key="2">
    <source>
        <dbReference type="Proteomes" id="UP000270094"/>
    </source>
</evidence>
<dbReference type="AlphaFoldDB" id="A0A3P7KT87"/>
<keyword evidence="2" id="KW-1185">Reference proteome</keyword>
<gene>
    <name evidence="1" type="ORF">SVUK_LOCUS5440</name>
</gene>
<reference evidence="1 2" key="1">
    <citation type="submission" date="2018-11" db="EMBL/GenBank/DDBJ databases">
        <authorList>
            <consortium name="Pathogen Informatics"/>
        </authorList>
    </citation>
    <scope>NUCLEOTIDE SEQUENCE [LARGE SCALE GENOMIC DNA]</scope>
</reference>
<proteinExistence type="predicted"/>
<evidence type="ECO:0000313" key="1">
    <source>
        <dbReference type="EMBL" id="VDM70442.1"/>
    </source>
</evidence>
<protein>
    <submittedName>
        <fullName evidence="1">Uncharacterized protein</fullName>
    </submittedName>
</protein>
<sequence>MPFPDASISGASFQVTNSQRIEEHHDISVKRRERVRCKNKSHVAKLSEAESRDTDEHELIDEDTILSLRRENFFFDKCFLLVLGSSILGTSPCSSGVSIESPPVWSPRGSPPAAGQLFKLSEQTDNSSVPLSSSDSPAIGGRKVFLPDSEIDTCDQCEADVHLTKSEPSEESLEGAESVTTAYEYLLLKSSANPTTSELKFSETDLKQFYSGFGYGMCFVNLINITQKFFKLLMRVY</sequence>
<dbReference type="EMBL" id="UYYB01016106">
    <property type="protein sequence ID" value="VDM70442.1"/>
    <property type="molecule type" value="Genomic_DNA"/>
</dbReference>
<dbReference type="OrthoDB" id="5869243at2759"/>